<dbReference type="GO" id="GO:0016024">
    <property type="term" value="P:CDP-diacylglycerol biosynthetic process"/>
    <property type="evidence" value="ECO:0007669"/>
    <property type="project" value="UniProtKB-UniPathway"/>
</dbReference>
<feature type="transmembrane region" description="Helical" evidence="19">
    <location>
        <begin position="265"/>
        <end position="282"/>
    </location>
</feature>
<dbReference type="InterPro" id="IPR000374">
    <property type="entry name" value="PC_trans"/>
</dbReference>
<dbReference type="EC" id="2.7.7.41" evidence="6 18"/>
<protein>
    <recommendedName>
        <fullName evidence="7 18">Phosphatidate cytidylyltransferase</fullName>
        <ecNumber evidence="6 18">2.7.7.41</ecNumber>
    </recommendedName>
</protein>
<dbReference type="PATRIC" id="fig|1249552.3.peg.1389"/>
<dbReference type="RefSeq" id="WP_058021526.1">
    <property type="nucleotide sequence ID" value="NZ_CP013189.1"/>
</dbReference>
<comment type="subcellular location">
    <subcellularLocation>
        <location evidence="2">Cell membrane</location>
        <topology evidence="2">Multi-pass membrane protein</topology>
    </subcellularLocation>
</comment>
<comment type="catalytic activity">
    <reaction evidence="1 18">
        <text>a 1,2-diacyl-sn-glycero-3-phosphate + CTP + H(+) = a CDP-1,2-diacyl-sn-glycerol + diphosphate</text>
        <dbReference type="Rhea" id="RHEA:16229"/>
        <dbReference type="ChEBI" id="CHEBI:15378"/>
        <dbReference type="ChEBI" id="CHEBI:33019"/>
        <dbReference type="ChEBI" id="CHEBI:37563"/>
        <dbReference type="ChEBI" id="CHEBI:58332"/>
        <dbReference type="ChEBI" id="CHEBI:58608"/>
        <dbReference type="EC" id="2.7.7.41"/>
    </reaction>
</comment>
<feature type="transmembrane region" description="Helical" evidence="19">
    <location>
        <begin position="215"/>
        <end position="235"/>
    </location>
</feature>
<evidence type="ECO:0000256" key="9">
    <source>
        <dbReference type="ARBA" id="ARBA00022516"/>
    </source>
</evidence>
<sequence length="286" mass="31531">MLRQRVLTAVGLLLVLYAGTAWLPLPYFGGFLSLILLPALWEWGRLMGLNGLRQQAAWMLSFTFLLSALLWILYQAPEPPDKRLIGAIMLLAAMFWLWVFMMIRQFPAGGEHWQAQWKMAAMGLMCLLPAWVGLYYLKSVADSGILVLMLVALVSVVDIGAFFTGRAWGNKKLAPVLSPKKSWAGFWGGLGSCLAASVVLLFLVQRQYPLSIELWILLLCFSVLLAAMSVVGDLFESMLKRHRGVKDSGRSLPGHGGVLDRIDSLLAATPVFVLALIVLQSMPGVV</sequence>
<evidence type="ECO:0000256" key="14">
    <source>
        <dbReference type="ARBA" id="ARBA00023098"/>
    </source>
</evidence>
<comment type="pathway">
    <text evidence="4">Lipid metabolism.</text>
</comment>
<feature type="transmembrane region" description="Helical" evidence="19">
    <location>
        <begin position="56"/>
        <end position="73"/>
    </location>
</feature>
<evidence type="ECO:0000256" key="16">
    <source>
        <dbReference type="ARBA" id="ARBA00023209"/>
    </source>
</evidence>
<dbReference type="PANTHER" id="PTHR46382:SF1">
    <property type="entry name" value="PHOSPHATIDATE CYTIDYLYLTRANSFERASE"/>
    <property type="match status" value="1"/>
</dbReference>
<dbReference type="EMBL" id="CP013189">
    <property type="protein sequence ID" value="ALO46042.1"/>
    <property type="molecule type" value="Genomic_DNA"/>
</dbReference>
<comment type="pathway">
    <text evidence="3 18">Phospholipid metabolism; CDP-diacylglycerol biosynthesis; CDP-diacylglycerol from sn-glycerol 3-phosphate: step 3/3.</text>
</comment>
<evidence type="ECO:0000256" key="2">
    <source>
        <dbReference type="ARBA" id="ARBA00004651"/>
    </source>
</evidence>
<keyword evidence="9" id="KW-0444">Lipid biosynthesis</keyword>
<keyword evidence="14" id="KW-0443">Lipid metabolism</keyword>
<name>A0A0S2KCK9_9GAMM</name>
<dbReference type="KEGG" id="pspi:PS2015_1385"/>
<dbReference type="UniPathway" id="UPA00557">
    <property type="reaction ID" value="UER00614"/>
</dbReference>
<keyword evidence="13 19" id="KW-1133">Transmembrane helix</keyword>
<organism evidence="20 21">
    <name type="scientific">Pseudohongiella spirulinae</name>
    <dbReference type="NCBI Taxonomy" id="1249552"/>
    <lineage>
        <taxon>Bacteria</taxon>
        <taxon>Pseudomonadati</taxon>
        <taxon>Pseudomonadota</taxon>
        <taxon>Gammaproteobacteria</taxon>
        <taxon>Pseudomonadales</taxon>
        <taxon>Pseudohongiellaceae</taxon>
        <taxon>Pseudohongiella</taxon>
    </lineage>
</organism>
<dbReference type="GO" id="GO:0005886">
    <property type="term" value="C:plasma membrane"/>
    <property type="evidence" value="ECO:0007669"/>
    <property type="project" value="UniProtKB-SubCell"/>
</dbReference>
<dbReference type="AlphaFoldDB" id="A0A0S2KCK9"/>
<evidence type="ECO:0000256" key="7">
    <source>
        <dbReference type="ARBA" id="ARBA00019373"/>
    </source>
</evidence>
<keyword evidence="15 19" id="KW-0472">Membrane</keyword>
<evidence type="ECO:0000313" key="20">
    <source>
        <dbReference type="EMBL" id="ALO46042.1"/>
    </source>
</evidence>
<evidence type="ECO:0000256" key="5">
    <source>
        <dbReference type="ARBA" id="ARBA00010185"/>
    </source>
</evidence>
<evidence type="ECO:0000256" key="15">
    <source>
        <dbReference type="ARBA" id="ARBA00023136"/>
    </source>
</evidence>
<accession>A0A0S2KCK9</accession>
<dbReference type="Pfam" id="PF01148">
    <property type="entry name" value="CTP_transf_1"/>
    <property type="match status" value="1"/>
</dbReference>
<dbReference type="STRING" id="1249552.PS2015_1385"/>
<evidence type="ECO:0000256" key="6">
    <source>
        <dbReference type="ARBA" id="ARBA00012487"/>
    </source>
</evidence>
<feature type="transmembrane region" description="Helical" evidence="19">
    <location>
        <begin position="85"/>
        <end position="103"/>
    </location>
</feature>
<evidence type="ECO:0000256" key="12">
    <source>
        <dbReference type="ARBA" id="ARBA00022695"/>
    </source>
</evidence>
<dbReference type="PROSITE" id="PS01315">
    <property type="entry name" value="CDS"/>
    <property type="match status" value="1"/>
</dbReference>
<evidence type="ECO:0000256" key="18">
    <source>
        <dbReference type="RuleBase" id="RU003938"/>
    </source>
</evidence>
<dbReference type="PANTHER" id="PTHR46382">
    <property type="entry name" value="PHOSPHATIDATE CYTIDYLYLTRANSFERASE"/>
    <property type="match status" value="1"/>
</dbReference>
<reference evidence="20 21" key="1">
    <citation type="submission" date="2015-11" db="EMBL/GenBank/DDBJ databases">
        <authorList>
            <person name="Zhang Y."/>
            <person name="Guo Z."/>
        </authorList>
    </citation>
    <scope>NUCLEOTIDE SEQUENCE [LARGE SCALE GENOMIC DNA]</scope>
    <source>
        <strain evidence="20 21">KCTC 32221</strain>
    </source>
</reference>
<keyword evidence="21" id="KW-1185">Reference proteome</keyword>
<feature type="transmembrane region" description="Helical" evidence="19">
    <location>
        <begin position="184"/>
        <end position="203"/>
    </location>
</feature>
<keyword evidence="11 18" id="KW-0812">Transmembrane</keyword>
<evidence type="ECO:0000256" key="17">
    <source>
        <dbReference type="ARBA" id="ARBA00023264"/>
    </source>
</evidence>
<evidence type="ECO:0000256" key="8">
    <source>
        <dbReference type="ARBA" id="ARBA00022475"/>
    </source>
</evidence>
<evidence type="ECO:0000256" key="1">
    <source>
        <dbReference type="ARBA" id="ARBA00001698"/>
    </source>
</evidence>
<keyword evidence="17" id="KW-1208">Phospholipid metabolism</keyword>
<keyword evidence="10 18" id="KW-0808">Transferase</keyword>
<dbReference type="Proteomes" id="UP000065641">
    <property type="component" value="Chromosome"/>
</dbReference>
<evidence type="ECO:0000256" key="13">
    <source>
        <dbReference type="ARBA" id="ARBA00022989"/>
    </source>
</evidence>
<dbReference type="GO" id="GO:0004605">
    <property type="term" value="F:phosphatidate cytidylyltransferase activity"/>
    <property type="evidence" value="ECO:0007669"/>
    <property type="project" value="UniProtKB-EC"/>
</dbReference>
<evidence type="ECO:0000256" key="4">
    <source>
        <dbReference type="ARBA" id="ARBA00005189"/>
    </source>
</evidence>
<feature type="transmembrane region" description="Helical" evidence="19">
    <location>
        <begin position="143"/>
        <end position="163"/>
    </location>
</feature>
<evidence type="ECO:0000256" key="3">
    <source>
        <dbReference type="ARBA" id="ARBA00005119"/>
    </source>
</evidence>
<evidence type="ECO:0000256" key="19">
    <source>
        <dbReference type="SAM" id="Phobius"/>
    </source>
</evidence>
<comment type="similarity">
    <text evidence="5 18">Belongs to the CDS family.</text>
</comment>
<gene>
    <name evidence="20" type="ORF">PS2015_1385</name>
</gene>
<evidence type="ECO:0000256" key="10">
    <source>
        <dbReference type="ARBA" id="ARBA00022679"/>
    </source>
</evidence>
<evidence type="ECO:0000313" key="21">
    <source>
        <dbReference type="Proteomes" id="UP000065641"/>
    </source>
</evidence>
<keyword evidence="8" id="KW-1003">Cell membrane</keyword>
<dbReference type="OrthoDB" id="9799199at2"/>
<keyword evidence="12 18" id="KW-0548">Nucleotidyltransferase</keyword>
<proteinExistence type="inferred from homology"/>
<feature type="transmembrane region" description="Helical" evidence="19">
    <location>
        <begin position="115"/>
        <end position="137"/>
    </location>
</feature>
<keyword evidence="16" id="KW-0594">Phospholipid biosynthesis</keyword>
<evidence type="ECO:0000256" key="11">
    <source>
        <dbReference type="ARBA" id="ARBA00022692"/>
    </source>
</evidence>